<dbReference type="PANTHER" id="PTHR34472">
    <property type="entry name" value="SULFUR CARRIER PROTEIN THIS"/>
    <property type="match status" value="1"/>
</dbReference>
<dbReference type="PANTHER" id="PTHR34472:SF1">
    <property type="entry name" value="SULFUR CARRIER PROTEIN THIS"/>
    <property type="match status" value="1"/>
</dbReference>
<dbReference type="Gene3D" id="3.10.20.30">
    <property type="match status" value="1"/>
</dbReference>
<evidence type="ECO:0000313" key="2">
    <source>
        <dbReference type="Proteomes" id="UP000488506"/>
    </source>
</evidence>
<protein>
    <submittedName>
        <fullName evidence="1">Sulfur carrier protein</fullName>
    </submittedName>
</protein>
<dbReference type="InterPro" id="IPR003749">
    <property type="entry name" value="ThiS/MoaD-like"/>
</dbReference>
<evidence type="ECO:0000313" key="1">
    <source>
        <dbReference type="EMBL" id="KAF0134728.1"/>
    </source>
</evidence>
<dbReference type="InterPro" id="IPR016155">
    <property type="entry name" value="Mopterin_synth/thiamin_S_b"/>
</dbReference>
<proteinExistence type="predicted"/>
<dbReference type="SUPFAM" id="SSF54285">
    <property type="entry name" value="MoaD/ThiS"/>
    <property type="match status" value="1"/>
</dbReference>
<name>A0A833P092_UNCSA</name>
<dbReference type="Proteomes" id="UP000488506">
    <property type="component" value="Unassembled WGS sequence"/>
</dbReference>
<accession>A0A833P092</accession>
<dbReference type="Pfam" id="PF02597">
    <property type="entry name" value="ThiS"/>
    <property type="match status" value="1"/>
</dbReference>
<comment type="caution">
    <text evidence="1">The sequence shown here is derived from an EMBL/GenBank/DDBJ whole genome shotgun (WGS) entry which is preliminary data.</text>
</comment>
<dbReference type="InterPro" id="IPR012675">
    <property type="entry name" value="Beta-grasp_dom_sf"/>
</dbReference>
<dbReference type="CDD" id="cd00565">
    <property type="entry name" value="Ubl_ThiS"/>
    <property type="match status" value="1"/>
</dbReference>
<organism evidence="1 2">
    <name type="scientific">Candidatus Saganbacteria bacterium</name>
    <dbReference type="NCBI Taxonomy" id="2575572"/>
    <lineage>
        <taxon>Bacteria</taxon>
        <taxon>Bacillati</taxon>
        <taxon>Saganbacteria</taxon>
    </lineage>
</organism>
<gene>
    <name evidence="1" type="ORF">FD145_445</name>
</gene>
<sequence length="69" mass="7860">MRAMKLIINGKILTYPASLSLQSYLEQQNIDLEAIVVEINEKIIKRIDWPRVNLNEFDVVELISFVGGG</sequence>
<reference evidence="1 2" key="1">
    <citation type="submission" date="2019-12" db="EMBL/GenBank/DDBJ databases">
        <authorList>
            <person name="Wolfe R."/>
            <person name="Danczak R."/>
            <person name="Wilkins M."/>
        </authorList>
    </citation>
    <scope>NUCLEOTIDE SEQUENCE [LARGE SCALE GENOMIC DNA]</scope>
    <source>
        <strain evidence="1">X2_MaxBin.013</strain>
    </source>
</reference>
<dbReference type="NCBIfam" id="TIGR01683">
    <property type="entry name" value="thiS"/>
    <property type="match status" value="1"/>
</dbReference>
<dbReference type="InterPro" id="IPR010035">
    <property type="entry name" value="Thi_S"/>
</dbReference>
<dbReference type="EMBL" id="WPAF01000005">
    <property type="protein sequence ID" value="KAF0134728.1"/>
    <property type="molecule type" value="Genomic_DNA"/>
</dbReference>
<dbReference type="AlphaFoldDB" id="A0A833P092"/>